<dbReference type="KEGG" id="lua:D4A81_12335"/>
<dbReference type="InterPro" id="IPR051531">
    <property type="entry name" value="N-acetyltransferase"/>
</dbReference>
<keyword evidence="1" id="KW-0808">Transferase</keyword>
<evidence type="ECO:0000313" key="2">
    <source>
        <dbReference type="Proteomes" id="UP000265562"/>
    </source>
</evidence>
<dbReference type="RefSeq" id="WP_111525716.1">
    <property type="nucleotide sequence ID" value="NZ_CP032364.1"/>
</dbReference>
<organism evidence="1 2">
    <name type="scientific">Lachnoanaerobaculum umeaense</name>
    <dbReference type="NCBI Taxonomy" id="617123"/>
    <lineage>
        <taxon>Bacteria</taxon>
        <taxon>Bacillati</taxon>
        <taxon>Bacillota</taxon>
        <taxon>Clostridia</taxon>
        <taxon>Lachnospirales</taxon>
        <taxon>Lachnospiraceae</taxon>
        <taxon>Lachnoanaerobaculum</taxon>
    </lineage>
</organism>
<dbReference type="PANTHER" id="PTHR43792">
    <property type="entry name" value="GNAT FAMILY, PUTATIVE (AFU_ORTHOLOGUE AFUA_3G00765)-RELATED-RELATED"/>
    <property type="match status" value="1"/>
</dbReference>
<dbReference type="Pfam" id="PF13302">
    <property type="entry name" value="Acetyltransf_3"/>
    <property type="match status" value="1"/>
</dbReference>
<reference evidence="1 2" key="1">
    <citation type="submission" date="2018-09" db="EMBL/GenBank/DDBJ databases">
        <title>Genome sequencing of Lachnoanaerobaculum umeaense DSM 23576.</title>
        <authorList>
            <person name="Kook J.-K."/>
            <person name="Park S.-N."/>
            <person name="Lim Y.K."/>
        </authorList>
    </citation>
    <scope>NUCLEOTIDE SEQUENCE [LARGE SCALE GENOMIC DNA]</scope>
    <source>
        <strain evidence="2">DSM 23576 \ CCUG 58757</strain>
    </source>
</reference>
<dbReference type="Gene3D" id="3.40.630.30">
    <property type="match status" value="1"/>
</dbReference>
<dbReference type="Proteomes" id="UP000265562">
    <property type="component" value="Chromosome"/>
</dbReference>
<gene>
    <name evidence="1" type="ORF">D4A81_12335</name>
</gene>
<dbReference type="AlphaFoldDB" id="A0A385Q3G7"/>
<dbReference type="PROSITE" id="PS51186">
    <property type="entry name" value="GNAT"/>
    <property type="match status" value="1"/>
</dbReference>
<dbReference type="EMBL" id="CP032364">
    <property type="protein sequence ID" value="AYB00647.1"/>
    <property type="molecule type" value="Genomic_DNA"/>
</dbReference>
<name>A0A385Q3G7_9FIRM</name>
<evidence type="ECO:0000313" key="1">
    <source>
        <dbReference type="EMBL" id="AYB00647.1"/>
    </source>
</evidence>
<protein>
    <submittedName>
        <fullName evidence="1">N-acetyltransferase</fullName>
    </submittedName>
</protein>
<dbReference type="OrthoDB" id="2039714at2"/>
<sequence length="211" mass="24716">MKLLKNVNILGKHCEIVISDENVALREAFYSHKATIAILGKENIDISVSKYAVTDIKDIDEEYIKKVAYRKLNLPISIGKVDNINIREMKPDDFIYLSKFSEFPFDTRKDLEEYIDIYYDFYGYGLYAFENEKELMGLAGFYNKDNRCFISYIIDKKYRRKAYSFKVCKYLLDFIHRTIEIEDIYAEILSSNIASVKLAEKLGVIIVNKIL</sequence>
<keyword evidence="2" id="KW-1185">Reference proteome</keyword>
<dbReference type="SUPFAM" id="SSF55729">
    <property type="entry name" value="Acyl-CoA N-acyltransferases (Nat)"/>
    <property type="match status" value="1"/>
</dbReference>
<dbReference type="InterPro" id="IPR000182">
    <property type="entry name" value="GNAT_dom"/>
</dbReference>
<accession>A0A385Q3G7</accession>
<proteinExistence type="predicted"/>
<dbReference type="InterPro" id="IPR016181">
    <property type="entry name" value="Acyl_CoA_acyltransferase"/>
</dbReference>
<dbReference type="GO" id="GO:0016747">
    <property type="term" value="F:acyltransferase activity, transferring groups other than amino-acyl groups"/>
    <property type="evidence" value="ECO:0007669"/>
    <property type="project" value="InterPro"/>
</dbReference>
<dbReference type="PANTHER" id="PTHR43792:SF1">
    <property type="entry name" value="N-ACETYLTRANSFERASE DOMAIN-CONTAINING PROTEIN"/>
    <property type="match status" value="1"/>
</dbReference>